<gene>
    <name evidence="1" type="ORF">SHEWBE_1328</name>
</gene>
<organism evidence="1 2">
    <name type="scientific">Shewanella benthica</name>
    <dbReference type="NCBI Taxonomy" id="43661"/>
    <lineage>
        <taxon>Bacteria</taxon>
        <taxon>Pseudomonadati</taxon>
        <taxon>Pseudomonadota</taxon>
        <taxon>Gammaproteobacteria</taxon>
        <taxon>Alteromonadales</taxon>
        <taxon>Shewanellaceae</taxon>
        <taxon>Shewanella</taxon>
    </lineage>
</organism>
<dbReference type="EMBL" id="LS483452">
    <property type="protein sequence ID" value="SQH75294.1"/>
    <property type="molecule type" value="Genomic_DNA"/>
</dbReference>
<sequence>MPYSLFEKGILIQTEFGKVCATKAAPTSNKPLFQLAQSPY</sequence>
<name>A0A330M133_9GAMM</name>
<proteinExistence type="predicted"/>
<dbReference type="AlphaFoldDB" id="A0A330M133"/>
<evidence type="ECO:0000313" key="2">
    <source>
        <dbReference type="Proteomes" id="UP000250123"/>
    </source>
</evidence>
<evidence type="ECO:0000313" key="1">
    <source>
        <dbReference type="EMBL" id="SQH75294.1"/>
    </source>
</evidence>
<protein>
    <submittedName>
        <fullName evidence="1">Uncharacterized protein</fullName>
    </submittedName>
</protein>
<reference evidence="2" key="1">
    <citation type="submission" date="2018-06" db="EMBL/GenBank/DDBJ databases">
        <authorList>
            <person name="Cea G.-C."/>
            <person name="William W."/>
        </authorList>
    </citation>
    <scope>NUCLEOTIDE SEQUENCE [LARGE SCALE GENOMIC DNA]</scope>
    <source>
        <strain evidence="2">DB21MT-2</strain>
    </source>
</reference>
<accession>A0A330M133</accession>
<dbReference type="Proteomes" id="UP000250123">
    <property type="component" value="Chromosome SHEWBE"/>
</dbReference>
<dbReference type="KEGG" id="sbk:SHEWBE_1328"/>